<evidence type="ECO:0000256" key="1">
    <source>
        <dbReference type="SAM" id="MobiDB-lite"/>
    </source>
</evidence>
<feature type="compositionally biased region" description="Pro residues" evidence="1">
    <location>
        <begin position="86"/>
        <end position="98"/>
    </location>
</feature>
<dbReference type="PANTHER" id="PTHR21325">
    <property type="entry name" value="PHOSPHOLIPASE B, PLB1"/>
    <property type="match status" value="1"/>
</dbReference>
<comment type="caution">
    <text evidence="2">The sequence shown here is derived from an EMBL/GenBank/DDBJ whole genome shotgun (WGS) entry which is preliminary data.</text>
</comment>
<dbReference type="SUPFAM" id="SSF52266">
    <property type="entry name" value="SGNH hydrolase"/>
    <property type="match status" value="1"/>
</dbReference>
<dbReference type="InterPro" id="IPR036514">
    <property type="entry name" value="SGNH_hydro_sf"/>
</dbReference>
<dbReference type="EMBL" id="BIFH01000046">
    <property type="protein sequence ID" value="GCE01211.1"/>
    <property type="molecule type" value="Genomic_DNA"/>
</dbReference>
<accession>A0A401Z2Z0</accession>
<gene>
    <name evidence="2" type="ORF">EHYA_08974</name>
</gene>
<evidence type="ECO:0000313" key="2">
    <source>
        <dbReference type="EMBL" id="GCE01211.1"/>
    </source>
</evidence>
<dbReference type="AlphaFoldDB" id="A0A401Z2Z0"/>
<dbReference type="PANTHER" id="PTHR21325:SF31">
    <property type="entry name" value="GH22081P-RELATED"/>
    <property type="match status" value="1"/>
</dbReference>
<keyword evidence="3" id="KW-1185">Reference proteome</keyword>
<dbReference type="GO" id="GO:0004620">
    <property type="term" value="F:phospholipase activity"/>
    <property type="evidence" value="ECO:0007669"/>
    <property type="project" value="InterPro"/>
</dbReference>
<sequence>MDIVVSMLGGGGGGVGRKRRVGAATATMVAALLTLSSCMDSGDGDKADPAAAGDRLIAGPSGGQTPKPGNPTSAEQPNGKVLSPAPEKPPTATVPPRPRSMAALGDSITRGFDTCSPLQDCPEKSWATGTSADVNSHAKRLGLPADAVFNNAKTGAKMTDLAGQARQAVDQRVDYVTILIGANDACRHTVDEMTSPGTYENQFRDALGILRTGLPSTRVLVVSIPDLGRMWETGHDEFVARAVWAVGNVCQSMLDDPQSTKPDALDRRQRVRDRVTAYNAKLREVCSTWANCRYDGGVVNTQRFGKNDVSHWDWFHPSASGQRTLAEVTSRQGYTWG</sequence>
<protein>
    <submittedName>
        <fullName evidence="2">Lipoprotein</fullName>
    </submittedName>
</protein>
<reference evidence="2 3" key="1">
    <citation type="submission" date="2018-12" db="EMBL/GenBank/DDBJ databases">
        <title>Draft genome sequence of Embleya hyalina NBRC 13850T.</title>
        <authorList>
            <person name="Komaki H."/>
            <person name="Hosoyama A."/>
            <person name="Kimura A."/>
            <person name="Ichikawa N."/>
            <person name="Tamura T."/>
        </authorList>
    </citation>
    <scope>NUCLEOTIDE SEQUENCE [LARGE SCALE GENOMIC DNA]</scope>
    <source>
        <strain evidence="2 3">NBRC 13850</strain>
    </source>
</reference>
<feature type="region of interest" description="Disordered" evidence="1">
    <location>
        <begin position="38"/>
        <end position="101"/>
    </location>
</feature>
<name>A0A401Z2Z0_9ACTN</name>
<dbReference type="Pfam" id="PF00657">
    <property type="entry name" value="Lipase_GDSL"/>
    <property type="match status" value="1"/>
</dbReference>
<evidence type="ECO:0000313" key="3">
    <source>
        <dbReference type="Proteomes" id="UP000286931"/>
    </source>
</evidence>
<proteinExistence type="predicted"/>
<dbReference type="InterPro" id="IPR001087">
    <property type="entry name" value="GDSL"/>
</dbReference>
<keyword evidence="2" id="KW-0449">Lipoprotein</keyword>
<dbReference type="Gene3D" id="3.40.50.1110">
    <property type="entry name" value="SGNH hydrolase"/>
    <property type="match status" value="1"/>
</dbReference>
<dbReference type="Proteomes" id="UP000286931">
    <property type="component" value="Unassembled WGS sequence"/>
</dbReference>
<organism evidence="2 3">
    <name type="scientific">Embleya hyalina</name>
    <dbReference type="NCBI Taxonomy" id="516124"/>
    <lineage>
        <taxon>Bacteria</taxon>
        <taxon>Bacillati</taxon>
        <taxon>Actinomycetota</taxon>
        <taxon>Actinomycetes</taxon>
        <taxon>Kitasatosporales</taxon>
        <taxon>Streptomycetaceae</taxon>
        <taxon>Embleya</taxon>
    </lineage>
</organism>
<dbReference type="InterPro" id="IPR038885">
    <property type="entry name" value="PLB1"/>
</dbReference>